<comment type="caution">
    <text evidence="1">The sequence shown here is derived from an EMBL/GenBank/DDBJ whole genome shotgun (WGS) entry which is preliminary data.</text>
</comment>
<organism evidence="1 2">
    <name type="scientific">Helicobacter trogontum</name>
    <dbReference type="NCBI Taxonomy" id="50960"/>
    <lineage>
        <taxon>Bacteria</taxon>
        <taxon>Pseudomonadati</taxon>
        <taxon>Campylobacterota</taxon>
        <taxon>Epsilonproteobacteria</taxon>
        <taxon>Campylobacterales</taxon>
        <taxon>Helicobacteraceae</taxon>
        <taxon>Helicobacter</taxon>
    </lineage>
</organism>
<proteinExistence type="predicted"/>
<sequence length="171" mass="20637">MYLDEESKNFKYDMEYGIYTIQSESEIPKELIEDKYTFYVKINGKDIKDYEFDYMDITQNAFLFHTKDCVGWRDRYLDWMGDLSWLYYNGKENTGYKNIILVFEHWDEVGKGFFSNGQKLRDKILEDFMEEEGIFSILAIEDEDFIWVDGTPSYIEDYEPAFKVFNIYLIP</sequence>
<evidence type="ECO:0000313" key="2">
    <source>
        <dbReference type="Proteomes" id="UP000029878"/>
    </source>
</evidence>
<dbReference type="AlphaFoldDB" id="A0A4V6HYD5"/>
<protein>
    <recommendedName>
        <fullName evidence="3">Barstar (barnase inhibitor) domain-containing protein</fullName>
    </recommendedName>
</protein>
<reference evidence="1 2" key="1">
    <citation type="journal article" date="2014" name="Genome Announc.">
        <title>Draft genome sequences of eight enterohepatic helicobacter species isolated from both laboratory and wild rodents.</title>
        <authorList>
            <person name="Sheh A."/>
            <person name="Shen Z."/>
            <person name="Fox J.G."/>
        </authorList>
    </citation>
    <scope>NUCLEOTIDE SEQUENCE [LARGE SCALE GENOMIC DNA]</scope>
    <source>
        <strain evidence="1 2">ATCC 700114</strain>
    </source>
</reference>
<gene>
    <name evidence="1" type="ORF">LS81_009770</name>
</gene>
<evidence type="ECO:0008006" key="3">
    <source>
        <dbReference type="Google" id="ProtNLM"/>
    </source>
</evidence>
<dbReference type="EMBL" id="JRPL02000037">
    <property type="protein sequence ID" value="TLD80062.1"/>
    <property type="molecule type" value="Genomic_DNA"/>
</dbReference>
<name>A0A4V6HYD5_9HELI</name>
<accession>A0A4V6HYD5</accession>
<dbReference type="RefSeq" id="WP_104696454.1">
    <property type="nucleotide sequence ID" value="NZ_FZNG01000011.1"/>
</dbReference>
<dbReference type="Proteomes" id="UP000029878">
    <property type="component" value="Unassembled WGS sequence"/>
</dbReference>
<dbReference type="OrthoDB" id="5325984at2"/>
<evidence type="ECO:0000313" key="1">
    <source>
        <dbReference type="EMBL" id="TLD80062.1"/>
    </source>
</evidence>